<organism evidence="1 2">
    <name type="scientific">[Clostridium] ultunense Esp</name>
    <dbReference type="NCBI Taxonomy" id="1288971"/>
    <lineage>
        <taxon>Bacteria</taxon>
        <taxon>Bacillati</taxon>
        <taxon>Bacillota</taxon>
        <taxon>Tissierellia</taxon>
        <taxon>Tissierellales</taxon>
        <taxon>Tepidimicrobiaceae</taxon>
        <taxon>Schnuerera</taxon>
    </lineage>
</organism>
<evidence type="ECO:0000313" key="1">
    <source>
        <dbReference type="EMBL" id="SHD78234.1"/>
    </source>
</evidence>
<protein>
    <submittedName>
        <fullName evidence="1">Uncharacterized protein</fullName>
    </submittedName>
</protein>
<keyword evidence="2" id="KW-1185">Reference proteome</keyword>
<accession>A0A1M4PRT0</accession>
<dbReference type="Proteomes" id="UP000245423">
    <property type="component" value="Chromosome 1"/>
</dbReference>
<gene>
    <name evidence="1" type="ORF">CUESP1_2905</name>
</gene>
<proteinExistence type="predicted"/>
<evidence type="ECO:0000313" key="2">
    <source>
        <dbReference type="Proteomes" id="UP000245423"/>
    </source>
</evidence>
<name>A0A1M4PRT0_9FIRM</name>
<dbReference type="AlphaFoldDB" id="A0A1M4PRT0"/>
<dbReference type="EMBL" id="LT669839">
    <property type="protein sequence ID" value="SHD78234.1"/>
    <property type="molecule type" value="Genomic_DNA"/>
</dbReference>
<sequence>MECILGLTTLENDKIKSIFLDYIVTVDFMRRKDAHEYLTHTIKKK</sequence>
<reference evidence="1 2" key="1">
    <citation type="submission" date="2016-11" db="EMBL/GenBank/DDBJ databases">
        <authorList>
            <person name="Manzoor S."/>
        </authorList>
    </citation>
    <scope>NUCLEOTIDE SEQUENCE [LARGE SCALE GENOMIC DNA]</scope>
    <source>
        <strain evidence="1">Clostridium ultunense strain Esp</strain>
    </source>
</reference>